<protein>
    <recommendedName>
        <fullName evidence="2">NIPSNAP domain-containing protein</fullName>
    </recommendedName>
</protein>
<dbReference type="InterPro" id="IPR011008">
    <property type="entry name" value="Dimeric_a/b-barrel"/>
</dbReference>
<evidence type="ECO:0000256" key="1">
    <source>
        <dbReference type="SAM" id="SignalP"/>
    </source>
</evidence>
<reference evidence="3" key="1">
    <citation type="journal article" date="2014" name="Int. J. Syst. Evol. Microbiol.">
        <title>Complete genome sequence of Corynebacterium casei LMG S-19264T (=DSM 44701T), isolated from a smear-ripened cheese.</title>
        <authorList>
            <consortium name="US DOE Joint Genome Institute (JGI-PGF)"/>
            <person name="Walter F."/>
            <person name="Albersmeier A."/>
            <person name="Kalinowski J."/>
            <person name="Ruckert C."/>
        </authorList>
    </citation>
    <scope>NUCLEOTIDE SEQUENCE</scope>
    <source>
        <strain evidence="3">CGMCC 1.10998</strain>
    </source>
</reference>
<dbReference type="SUPFAM" id="SSF54909">
    <property type="entry name" value="Dimeric alpha+beta barrel"/>
    <property type="match status" value="1"/>
</dbReference>
<accession>A0A916XBZ1</accession>
<proteinExistence type="predicted"/>
<dbReference type="InterPro" id="IPR012577">
    <property type="entry name" value="NIPSNAP"/>
</dbReference>
<evidence type="ECO:0000313" key="4">
    <source>
        <dbReference type="Proteomes" id="UP000637423"/>
    </source>
</evidence>
<evidence type="ECO:0000313" key="3">
    <source>
        <dbReference type="EMBL" id="GGC62716.1"/>
    </source>
</evidence>
<feature type="domain" description="NIPSNAP" evidence="2">
    <location>
        <begin position="55"/>
        <end position="142"/>
    </location>
</feature>
<dbReference type="Proteomes" id="UP000637423">
    <property type="component" value="Unassembled WGS sequence"/>
</dbReference>
<gene>
    <name evidence="3" type="ORF">GCM10011396_07100</name>
</gene>
<comment type="caution">
    <text evidence="3">The sequence shown here is derived from an EMBL/GenBank/DDBJ whole genome shotgun (WGS) entry which is preliminary data.</text>
</comment>
<dbReference type="EMBL" id="BMED01000001">
    <property type="protein sequence ID" value="GGC62716.1"/>
    <property type="molecule type" value="Genomic_DNA"/>
</dbReference>
<reference evidence="3" key="2">
    <citation type="submission" date="2020-09" db="EMBL/GenBank/DDBJ databases">
        <authorList>
            <person name="Sun Q."/>
            <person name="Zhou Y."/>
        </authorList>
    </citation>
    <scope>NUCLEOTIDE SEQUENCE</scope>
    <source>
        <strain evidence="3">CGMCC 1.10998</strain>
    </source>
</reference>
<name>A0A916XBZ1_9BURK</name>
<keyword evidence="4" id="KW-1185">Reference proteome</keyword>
<evidence type="ECO:0000259" key="2">
    <source>
        <dbReference type="Pfam" id="PF07978"/>
    </source>
</evidence>
<organism evidence="3 4">
    <name type="scientific">Undibacterium terreum</name>
    <dbReference type="NCBI Taxonomy" id="1224302"/>
    <lineage>
        <taxon>Bacteria</taxon>
        <taxon>Pseudomonadati</taxon>
        <taxon>Pseudomonadota</taxon>
        <taxon>Betaproteobacteria</taxon>
        <taxon>Burkholderiales</taxon>
        <taxon>Oxalobacteraceae</taxon>
        <taxon>Undibacterium</taxon>
    </lineage>
</organism>
<keyword evidence="1" id="KW-0732">Signal</keyword>
<dbReference type="Gene3D" id="3.30.70.100">
    <property type="match status" value="1"/>
</dbReference>
<feature type="chain" id="PRO_5037296092" description="NIPSNAP domain-containing protein" evidence="1">
    <location>
        <begin position="27"/>
        <end position="288"/>
    </location>
</feature>
<sequence>MTLSAFSTQFLIAAMIGSGLCANAQAQLGIKNKTMDNEQPLPAAPNIVKDYPVIEFRRYTIKSGGREQFARYFESYFPEAFQQLGMMAFGQFFERGHARGFTWLRGFQSMEARAIASSAFYYGQVWKEHRVTLNNLIDDSDNVYLMRPLAAGRGVAVMPAVDPVHEPKGAHGILVAQLFSVKTNQLDRFAEQAETVFSRYRAAGIREAGVLVTLDAANNFPQLPVRTDGPYLLWLGLARDQEMLDNIWTPLAQQSLQRLADTGLLMQMPEQIVMDPAQRSRLRWPNRE</sequence>
<dbReference type="RefSeq" id="WP_188564581.1">
    <property type="nucleotide sequence ID" value="NZ_BMED01000001.1"/>
</dbReference>
<dbReference type="Pfam" id="PF07978">
    <property type="entry name" value="NIPSNAP"/>
    <property type="match status" value="1"/>
</dbReference>
<dbReference type="AlphaFoldDB" id="A0A916XBZ1"/>
<feature type="signal peptide" evidence="1">
    <location>
        <begin position="1"/>
        <end position="26"/>
    </location>
</feature>